<dbReference type="GO" id="GO:0031398">
    <property type="term" value="P:positive regulation of protein ubiquitination"/>
    <property type="evidence" value="ECO:0007669"/>
    <property type="project" value="TreeGrafter"/>
</dbReference>
<dbReference type="Pfam" id="PF10176">
    <property type="entry name" value="NEDD4_Bsd2"/>
    <property type="match status" value="1"/>
</dbReference>
<organism evidence="7 8">
    <name type="scientific">Gonapodya prolifera (strain JEL478)</name>
    <name type="common">Monoblepharis prolifera</name>
    <dbReference type="NCBI Taxonomy" id="1344416"/>
    <lineage>
        <taxon>Eukaryota</taxon>
        <taxon>Fungi</taxon>
        <taxon>Fungi incertae sedis</taxon>
        <taxon>Chytridiomycota</taxon>
        <taxon>Chytridiomycota incertae sedis</taxon>
        <taxon>Monoblepharidomycetes</taxon>
        <taxon>Monoblepharidales</taxon>
        <taxon>Gonapodyaceae</taxon>
        <taxon>Gonapodya</taxon>
    </lineage>
</organism>
<reference evidence="7 8" key="1">
    <citation type="journal article" date="2015" name="Genome Biol. Evol.">
        <title>Phylogenomic analyses indicate that early fungi evolved digesting cell walls of algal ancestors of land plants.</title>
        <authorList>
            <person name="Chang Y."/>
            <person name="Wang S."/>
            <person name="Sekimoto S."/>
            <person name="Aerts A.L."/>
            <person name="Choi C."/>
            <person name="Clum A."/>
            <person name="LaButti K.M."/>
            <person name="Lindquist E.A."/>
            <person name="Yee Ngan C."/>
            <person name="Ohm R.A."/>
            <person name="Salamov A.A."/>
            <person name="Grigoriev I.V."/>
            <person name="Spatafora J.W."/>
            <person name="Berbee M.L."/>
        </authorList>
    </citation>
    <scope>NUCLEOTIDE SEQUENCE [LARGE SCALE GENOMIC DNA]</scope>
    <source>
        <strain evidence="7 8">JEL478</strain>
    </source>
</reference>
<evidence type="ECO:0000256" key="4">
    <source>
        <dbReference type="ARBA" id="ARBA00023136"/>
    </source>
</evidence>
<feature type="region of interest" description="Disordered" evidence="5">
    <location>
        <begin position="1"/>
        <end position="68"/>
    </location>
</feature>
<evidence type="ECO:0000313" key="7">
    <source>
        <dbReference type="EMBL" id="KXS21159.1"/>
    </source>
</evidence>
<dbReference type="STRING" id="1344416.A0A139AWS8"/>
<keyword evidence="8" id="KW-1185">Reference proteome</keyword>
<dbReference type="AlphaFoldDB" id="A0A139AWS8"/>
<evidence type="ECO:0000256" key="3">
    <source>
        <dbReference type="ARBA" id="ARBA00022989"/>
    </source>
</evidence>
<dbReference type="Proteomes" id="UP000070544">
    <property type="component" value="Unassembled WGS sequence"/>
</dbReference>
<evidence type="ECO:0000256" key="5">
    <source>
        <dbReference type="SAM" id="MobiDB-lite"/>
    </source>
</evidence>
<proteinExistence type="predicted"/>
<feature type="compositionally biased region" description="Polar residues" evidence="5">
    <location>
        <begin position="37"/>
        <end position="54"/>
    </location>
</feature>
<dbReference type="GO" id="GO:0005783">
    <property type="term" value="C:endoplasmic reticulum"/>
    <property type="evidence" value="ECO:0007669"/>
    <property type="project" value="TreeGrafter"/>
</dbReference>
<feature type="transmembrane region" description="Helical" evidence="6">
    <location>
        <begin position="222"/>
        <end position="243"/>
    </location>
</feature>
<dbReference type="GO" id="GO:0007034">
    <property type="term" value="P:vacuolar transport"/>
    <property type="evidence" value="ECO:0007669"/>
    <property type="project" value="InterPro"/>
</dbReference>
<dbReference type="GO" id="GO:0030001">
    <property type="term" value="P:metal ion transport"/>
    <property type="evidence" value="ECO:0007669"/>
    <property type="project" value="InterPro"/>
</dbReference>
<dbReference type="GO" id="GO:0048471">
    <property type="term" value="C:perinuclear region of cytoplasm"/>
    <property type="evidence" value="ECO:0007669"/>
    <property type="project" value="TreeGrafter"/>
</dbReference>
<dbReference type="OrthoDB" id="10003116at2759"/>
<sequence length="280" mass="29709">MSYARLPTSDATQSSAHAPPRLSTSSDISDDVPLSASPAQAQGGTGVELQSPTQAGPGPVRNPPRFAPEDRLHDGVFANLMAVPGPEEKLPSYFEAVGRPPTTHLSTTVVRPGNYANPFLERYQVSDDGEFLVEGIAVGNWALFGVNLLVSVVFDFIGFMLTFFLATSHAAREGSRAGLGVTLVRYGLVVLHKARQAQAGGGMADDDPDGDMDGIDGQGGEWIAYPLMVVGWILVLKSFFTYIRCRRIQAIALYAAESSARPGDAERGDAAPAESTTVQA</sequence>
<comment type="subcellular location">
    <subcellularLocation>
        <location evidence="1">Membrane</location>
        <topology evidence="1">Multi-pass membrane protein</topology>
    </subcellularLocation>
</comment>
<feature type="region of interest" description="Disordered" evidence="5">
    <location>
        <begin position="260"/>
        <end position="280"/>
    </location>
</feature>
<evidence type="ECO:0000256" key="1">
    <source>
        <dbReference type="ARBA" id="ARBA00004141"/>
    </source>
</evidence>
<evidence type="ECO:0000313" key="8">
    <source>
        <dbReference type="Proteomes" id="UP000070544"/>
    </source>
</evidence>
<name>A0A139AWS8_GONPJ</name>
<protein>
    <submittedName>
        <fullName evidence="7">Uncharacterized protein</fullName>
    </submittedName>
</protein>
<gene>
    <name evidence="7" type="ORF">M427DRAFT_51426</name>
</gene>
<keyword evidence="2 6" id="KW-0812">Transmembrane</keyword>
<feature type="transmembrane region" description="Helical" evidence="6">
    <location>
        <begin position="141"/>
        <end position="166"/>
    </location>
</feature>
<dbReference type="GO" id="GO:0005794">
    <property type="term" value="C:Golgi apparatus"/>
    <property type="evidence" value="ECO:0007669"/>
    <property type="project" value="TreeGrafter"/>
</dbReference>
<keyword evidence="4 6" id="KW-0472">Membrane</keyword>
<evidence type="ECO:0000256" key="6">
    <source>
        <dbReference type="SAM" id="Phobius"/>
    </source>
</evidence>
<dbReference type="EMBL" id="KQ965733">
    <property type="protein sequence ID" value="KXS21159.1"/>
    <property type="molecule type" value="Genomic_DNA"/>
</dbReference>
<dbReference type="GO" id="GO:0006511">
    <property type="term" value="P:ubiquitin-dependent protein catabolic process"/>
    <property type="evidence" value="ECO:0007669"/>
    <property type="project" value="TreeGrafter"/>
</dbReference>
<dbReference type="OMA" id="WIAYPLM"/>
<dbReference type="PANTHER" id="PTHR13396">
    <property type="entry name" value="NEDD4 FAMILY INTERACTING PROTEIN 1/2"/>
    <property type="match status" value="1"/>
</dbReference>
<evidence type="ECO:0000256" key="2">
    <source>
        <dbReference type="ARBA" id="ARBA00022692"/>
    </source>
</evidence>
<accession>A0A139AWS8</accession>
<feature type="compositionally biased region" description="Polar residues" evidence="5">
    <location>
        <begin position="9"/>
        <end position="27"/>
    </location>
</feature>
<dbReference type="PANTHER" id="PTHR13396:SF5">
    <property type="entry name" value="NEDD4 FAMILY INTERACTING PROTEIN"/>
    <property type="match status" value="1"/>
</dbReference>
<dbReference type="InterPro" id="IPR019325">
    <property type="entry name" value="NEDD4/Bsd2"/>
</dbReference>
<keyword evidence="3 6" id="KW-1133">Transmembrane helix</keyword>
<dbReference type="GO" id="GO:0016020">
    <property type="term" value="C:membrane"/>
    <property type="evidence" value="ECO:0007669"/>
    <property type="project" value="UniProtKB-SubCell"/>
</dbReference>